<protein>
    <submittedName>
        <fullName evidence="1">Uncharacterized protein</fullName>
    </submittedName>
</protein>
<dbReference type="Proteomes" id="UP001234297">
    <property type="component" value="Chromosome 5"/>
</dbReference>
<proteinExistence type="predicted"/>
<dbReference type="EMBL" id="CM056813">
    <property type="protein sequence ID" value="KAJ8642091.1"/>
    <property type="molecule type" value="Genomic_DNA"/>
</dbReference>
<organism evidence="1 2">
    <name type="scientific">Persea americana</name>
    <name type="common">Avocado</name>
    <dbReference type="NCBI Taxonomy" id="3435"/>
    <lineage>
        <taxon>Eukaryota</taxon>
        <taxon>Viridiplantae</taxon>
        <taxon>Streptophyta</taxon>
        <taxon>Embryophyta</taxon>
        <taxon>Tracheophyta</taxon>
        <taxon>Spermatophyta</taxon>
        <taxon>Magnoliopsida</taxon>
        <taxon>Magnoliidae</taxon>
        <taxon>Laurales</taxon>
        <taxon>Lauraceae</taxon>
        <taxon>Persea</taxon>
    </lineage>
</organism>
<accession>A0ACC2M8Z3</accession>
<name>A0ACC2M8Z3_PERAE</name>
<keyword evidence="2" id="KW-1185">Reference proteome</keyword>
<gene>
    <name evidence="1" type="ORF">MRB53_018785</name>
</gene>
<comment type="caution">
    <text evidence="1">The sequence shown here is derived from an EMBL/GenBank/DDBJ whole genome shotgun (WGS) entry which is preliminary data.</text>
</comment>
<sequence>MTRKTSPRLERRPDFCQHARRPSLILPKNNNIQIQTRKRTISNNATEALYDKEKCLSTLVMELRIF</sequence>
<reference evidence="1 2" key="1">
    <citation type="journal article" date="2022" name="Hortic Res">
        <title>A haplotype resolved chromosomal level avocado genome allows analysis of novel avocado genes.</title>
        <authorList>
            <person name="Nath O."/>
            <person name="Fletcher S.J."/>
            <person name="Hayward A."/>
            <person name="Shaw L.M."/>
            <person name="Masouleh A.K."/>
            <person name="Furtado A."/>
            <person name="Henry R.J."/>
            <person name="Mitter N."/>
        </authorList>
    </citation>
    <scope>NUCLEOTIDE SEQUENCE [LARGE SCALE GENOMIC DNA]</scope>
    <source>
        <strain evidence="2">cv. Hass</strain>
    </source>
</reference>
<evidence type="ECO:0000313" key="1">
    <source>
        <dbReference type="EMBL" id="KAJ8642091.1"/>
    </source>
</evidence>
<evidence type="ECO:0000313" key="2">
    <source>
        <dbReference type="Proteomes" id="UP001234297"/>
    </source>
</evidence>